<gene>
    <name evidence="3" type="ORF">H9871_00625</name>
</gene>
<proteinExistence type="predicted"/>
<evidence type="ECO:0000313" key="3">
    <source>
        <dbReference type="EMBL" id="HIW98627.1"/>
    </source>
</evidence>
<comment type="caution">
    <text evidence="3">The sequence shown here is derived from an EMBL/GenBank/DDBJ whole genome shotgun (WGS) entry which is preliminary data.</text>
</comment>
<dbReference type="PANTHER" id="PTHR34385">
    <property type="entry name" value="D-ALANYL-D-ALANINE CARBOXYPEPTIDASE"/>
    <property type="match status" value="1"/>
</dbReference>
<evidence type="ECO:0000256" key="1">
    <source>
        <dbReference type="SAM" id="MobiDB-lite"/>
    </source>
</evidence>
<dbReference type="PANTHER" id="PTHR34385:SF1">
    <property type="entry name" value="PEPTIDOGLYCAN L-ALANYL-D-GLUTAMATE ENDOPEPTIDASE CWLK"/>
    <property type="match status" value="1"/>
</dbReference>
<feature type="non-terminal residue" evidence="3">
    <location>
        <position position="1"/>
    </location>
</feature>
<dbReference type="InterPro" id="IPR003709">
    <property type="entry name" value="VanY-like_core_dom"/>
</dbReference>
<name>A0A9D1S2D8_9MICC</name>
<feature type="compositionally biased region" description="Low complexity" evidence="1">
    <location>
        <begin position="1"/>
        <end position="14"/>
    </location>
</feature>
<feature type="compositionally biased region" description="Basic and acidic residues" evidence="1">
    <location>
        <begin position="57"/>
        <end position="66"/>
    </location>
</feature>
<dbReference type="InterPro" id="IPR009045">
    <property type="entry name" value="Zn_M74/Hedgehog-like"/>
</dbReference>
<dbReference type="GO" id="GO:0008233">
    <property type="term" value="F:peptidase activity"/>
    <property type="evidence" value="ECO:0007669"/>
    <property type="project" value="InterPro"/>
</dbReference>
<organism evidence="3 4">
    <name type="scientific">Candidatus Nesterenkonia stercoripullorum</name>
    <dbReference type="NCBI Taxonomy" id="2838701"/>
    <lineage>
        <taxon>Bacteria</taxon>
        <taxon>Bacillati</taxon>
        <taxon>Actinomycetota</taxon>
        <taxon>Actinomycetes</taxon>
        <taxon>Micrococcales</taxon>
        <taxon>Micrococcaceae</taxon>
        <taxon>Nesterenkonia</taxon>
    </lineage>
</organism>
<dbReference type="EMBL" id="DXGD01000025">
    <property type="protein sequence ID" value="HIW98627.1"/>
    <property type="molecule type" value="Genomic_DNA"/>
</dbReference>
<dbReference type="Proteomes" id="UP000824151">
    <property type="component" value="Unassembled WGS sequence"/>
</dbReference>
<dbReference type="CDD" id="cd14852">
    <property type="entry name" value="LD-carboxypeptidase"/>
    <property type="match status" value="1"/>
</dbReference>
<protein>
    <submittedName>
        <fullName evidence="3">M15 family metallopeptidase</fullName>
    </submittedName>
</protein>
<dbReference type="Gene3D" id="3.30.1380.10">
    <property type="match status" value="1"/>
</dbReference>
<evidence type="ECO:0000313" key="4">
    <source>
        <dbReference type="Proteomes" id="UP000824151"/>
    </source>
</evidence>
<feature type="region of interest" description="Disordered" evidence="1">
    <location>
        <begin position="1"/>
        <end position="66"/>
    </location>
</feature>
<dbReference type="Pfam" id="PF02557">
    <property type="entry name" value="VanY"/>
    <property type="match status" value="1"/>
</dbReference>
<dbReference type="GO" id="GO:0006508">
    <property type="term" value="P:proteolysis"/>
    <property type="evidence" value="ECO:0007669"/>
    <property type="project" value="InterPro"/>
</dbReference>
<accession>A0A9D1S2D8</accession>
<feature type="domain" description="D-alanyl-D-alanine carboxypeptidase-like core" evidence="2">
    <location>
        <begin position="68"/>
        <end position="196"/>
    </location>
</feature>
<reference evidence="3" key="1">
    <citation type="journal article" date="2021" name="PeerJ">
        <title>Extensive microbial diversity within the chicken gut microbiome revealed by metagenomics and culture.</title>
        <authorList>
            <person name="Gilroy R."/>
            <person name="Ravi A."/>
            <person name="Getino M."/>
            <person name="Pursley I."/>
            <person name="Horton D.L."/>
            <person name="Alikhan N.F."/>
            <person name="Baker D."/>
            <person name="Gharbi K."/>
            <person name="Hall N."/>
            <person name="Watson M."/>
            <person name="Adriaenssens E.M."/>
            <person name="Foster-Nyarko E."/>
            <person name="Jarju S."/>
            <person name="Secka A."/>
            <person name="Antonio M."/>
            <person name="Oren A."/>
            <person name="Chaudhuri R.R."/>
            <person name="La Ragione R."/>
            <person name="Hildebrand F."/>
            <person name="Pallen M.J."/>
        </authorList>
    </citation>
    <scope>NUCLEOTIDE SEQUENCE</scope>
    <source>
        <strain evidence="3">ChiHejej3B27-3195</strain>
    </source>
</reference>
<dbReference type="SUPFAM" id="SSF55166">
    <property type="entry name" value="Hedgehog/DD-peptidase"/>
    <property type="match status" value="1"/>
</dbReference>
<dbReference type="AlphaFoldDB" id="A0A9D1S2D8"/>
<feature type="region of interest" description="Disordered" evidence="1">
    <location>
        <begin position="214"/>
        <end position="240"/>
    </location>
</feature>
<evidence type="ECO:0000259" key="2">
    <source>
        <dbReference type="Pfam" id="PF02557"/>
    </source>
</evidence>
<dbReference type="InterPro" id="IPR058193">
    <property type="entry name" value="VanY/YodJ_core_dom"/>
</dbReference>
<dbReference type="InterPro" id="IPR052179">
    <property type="entry name" value="DD-CPase-like"/>
</dbReference>
<sequence length="240" mass="26172">SQGEAGTAEGSTAEEGTDGSAQEPAGPSSDPESTHVLVNAQNPLEPRDYAPADLVEPDVRTSEEAEVQLRAEPSAALEEMMAAIQSEDMELAATSGYRSYESQQAVYAENYAEDGVESTDETTARPGYSEHQTGLAVDVISIDNPDCIEGDCFADTPEGEWVAQNAHRFGFIIRYPDGAEDVTGYHYEPWHVRYVGVETAAEVFELDTTLEEYWDQPAAEEYDEPEPDPEILEPPEDSSP</sequence>
<reference evidence="3" key="2">
    <citation type="submission" date="2021-04" db="EMBL/GenBank/DDBJ databases">
        <authorList>
            <person name="Gilroy R."/>
        </authorList>
    </citation>
    <scope>NUCLEOTIDE SEQUENCE</scope>
    <source>
        <strain evidence="3">ChiHejej3B27-3195</strain>
    </source>
</reference>